<dbReference type="AlphaFoldDB" id="A0A444HB48"/>
<keyword evidence="1" id="KW-0472">Membrane</keyword>
<name>A0A444HB48_9FLAO</name>
<reference evidence="2 3" key="1">
    <citation type="submission" date="2019-01" db="EMBL/GenBank/DDBJ databases">
        <title>Flavobacterium sp. nov.,isolated from freshwater.</title>
        <authorList>
            <person name="Zhang R."/>
            <person name="Du Z.-J."/>
        </authorList>
    </citation>
    <scope>NUCLEOTIDE SEQUENCE [LARGE SCALE GENOMIC DNA]</scope>
    <source>
        <strain evidence="2 3">1E403</strain>
    </source>
</reference>
<comment type="caution">
    <text evidence="2">The sequence shown here is derived from an EMBL/GenBank/DDBJ whole genome shotgun (WGS) entry which is preliminary data.</text>
</comment>
<sequence>MNKKTKSFLYNLLGFLPFYVLTYFLVKEFTGVTGVWIPLIAAVSTTLLAPKFQAVKLHGEEKIYMKWLFTKGVKEVK</sequence>
<dbReference type="EMBL" id="SBII01000005">
    <property type="protein sequence ID" value="RWX00482.1"/>
    <property type="molecule type" value="Genomic_DNA"/>
</dbReference>
<proteinExistence type="predicted"/>
<feature type="transmembrane region" description="Helical" evidence="1">
    <location>
        <begin position="7"/>
        <end position="26"/>
    </location>
</feature>
<evidence type="ECO:0000313" key="3">
    <source>
        <dbReference type="Proteomes" id="UP000287527"/>
    </source>
</evidence>
<evidence type="ECO:0000256" key="1">
    <source>
        <dbReference type="SAM" id="Phobius"/>
    </source>
</evidence>
<gene>
    <name evidence="2" type="ORF">EPI11_09410</name>
</gene>
<evidence type="ECO:0000313" key="2">
    <source>
        <dbReference type="EMBL" id="RWX00482.1"/>
    </source>
</evidence>
<accession>A0A444HB48</accession>
<dbReference type="Proteomes" id="UP000287527">
    <property type="component" value="Unassembled WGS sequence"/>
</dbReference>
<organism evidence="2 3">
    <name type="scientific">Flavobacterium cerinum</name>
    <dbReference type="NCBI Taxonomy" id="2502784"/>
    <lineage>
        <taxon>Bacteria</taxon>
        <taxon>Pseudomonadati</taxon>
        <taxon>Bacteroidota</taxon>
        <taxon>Flavobacteriia</taxon>
        <taxon>Flavobacteriales</taxon>
        <taxon>Flavobacteriaceae</taxon>
        <taxon>Flavobacterium</taxon>
    </lineage>
</organism>
<keyword evidence="3" id="KW-1185">Reference proteome</keyword>
<keyword evidence="1" id="KW-0812">Transmembrane</keyword>
<keyword evidence="1" id="KW-1133">Transmembrane helix</keyword>
<protein>
    <submittedName>
        <fullName evidence="2">Uncharacterized protein</fullName>
    </submittedName>
</protein>
<dbReference type="OrthoDB" id="1179771at2"/>
<feature type="transmembrane region" description="Helical" evidence="1">
    <location>
        <begin position="32"/>
        <end position="49"/>
    </location>
</feature>